<feature type="region of interest" description="Disordered" evidence="7">
    <location>
        <begin position="174"/>
        <end position="205"/>
    </location>
</feature>
<keyword evidence="11" id="KW-1185">Reference proteome</keyword>
<feature type="transmembrane region" description="Helical" evidence="8">
    <location>
        <begin position="444"/>
        <end position="464"/>
    </location>
</feature>
<accession>A0ABV5LVW2</accession>
<feature type="transmembrane region" description="Helical" evidence="8">
    <location>
        <begin position="33"/>
        <end position="53"/>
    </location>
</feature>
<organism evidence="10 11">
    <name type="scientific">Kineococcus gynurae</name>
    <dbReference type="NCBI Taxonomy" id="452979"/>
    <lineage>
        <taxon>Bacteria</taxon>
        <taxon>Bacillati</taxon>
        <taxon>Actinomycetota</taxon>
        <taxon>Actinomycetes</taxon>
        <taxon>Kineosporiales</taxon>
        <taxon>Kineosporiaceae</taxon>
        <taxon>Kineococcus</taxon>
    </lineage>
</organism>
<feature type="transmembrane region" description="Helical" evidence="8">
    <location>
        <begin position="299"/>
        <end position="324"/>
    </location>
</feature>
<feature type="transmembrane region" description="Helical" evidence="8">
    <location>
        <begin position="743"/>
        <end position="771"/>
    </location>
</feature>
<dbReference type="EMBL" id="JBHMDM010000007">
    <property type="protein sequence ID" value="MFB9378190.1"/>
    <property type="molecule type" value="Genomic_DNA"/>
</dbReference>
<evidence type="ECO:0000256" key="6">
    <source>
        <dbReference type="ARBA" id="ARBA00038076"/>
    </source>
</evidence>
<dbReference type="InterPro" id="IPR050250">
    <property type="entry name" value="Macrolide_Exporter_MacB"/>
</dbReference>
<evidence type="ECO:0000256" key="3">
    <source>
        <dbReference type="ARBA" id="ARBA00022692"/>
    </source>
</evidence>
<protein>
    <submittedName>
        <fullName evidence="10">ABC transporter permease</fullName>
    </submittedName>
</protein>
<feature type="transmembrane region" description="Helical" evidence="8">
    <location>
        <begin position="837"/>
        <end position="857"/>
    </location>
</feature>
<dbReference type="PANTHER" id="PTHR30572:SF4">
    <property type="entry name" value="ABC TRANSPORTER PERMEASE YTRF"/>
    <property type="match status" value="1"/>
</dbReference>
<feature type="compositionally biased region" description="Low complexity" evidence="7">
    <location>
        <begin position="181"/>
        <end position="197"/>
    </location>
</feature>
<gene>
    <name evidence="10" type="ORF">ACFFVI_14560</name>
</gene>
<feature type="transmembrane region" description="Helical" evidence="8">
    <location>
        <begin position="794"/>
        <end position="817"/>
    </location>
</feature>
<evidence type="ECO:0000259" key="9">
    <source>
        <dbReference type="Pfam" id="PF02687"/>
    </source>
</evidence>
<sequence>MATATLPAPAPRRLHDPLARVALARMRRHPGRLVASGLAVVIAVAFVVATLTLTASSRAAVLAAVGAPYVHSDLVVQTPGYDPETGEERTIVPAAVPALGALTGVAQVVADRSTYVQARGEDAAGDSWTRVDALTPAGPLRAERVSAGRLPEAPDEVAVSDRVGVGIGTTMVVTSYPPVDPTGTTGTTGTDGTDGTTPPDPEPVRTPVRVVGLLDLAGDPSAGVSGRLVALPEVLGPWGAAAPTQLRIALVPGADPGAVRAEVADLVRADPDARVLTGTAAAEEAAAGYSGSAAELGTVLLAFAAISVLVAGLVIANTFAVLIAQRTRELALLRAVGANRSQVARGVLVEALVCGVLASLVGIAAGVGLSAVVSGVLAGIDSPIPLGGLVVPGSAVLAGILVGTGVTLVSALVPARSATRIAPLAALRPALVPLGARPNRVRAVLGWLVFVPSTGLMLVCAGSGRFLEAVAAGAVSFLGFLLLAQSLVPWVVGRLGRWVAPLGGVPGRLAAGNAVRNPRRTAATATALLIGVTLTTAMVVGAQSTRTTAAAGLAAAYPTDVVVSASEDVPPAAREQLAGLDGVAALTPVTVLDLPDGTRLLGLDPAGAAAVVRSQDRSPLPTAGEVVVGGEEAAGRGLSDGTTLSTTDAAGSALSTGLRIRLAPDSHLGMTATTADVAALAGREGLPAPASQLWIRLADDLSPAEESRVVEAITRTTTDLLPSSDVAGVVTERTALDQLVKTMLLIVTGLLAVAVLIALIGVGNTLALSVIERRQESGLLRALGLTRRQLRSTLAWEAALVAGVAGLLGAALGTGYGLAGTQAVLGQAGDVVVDVPWLQVLAVVVVSGLAGALASVLPARHAARTPPVAAIAD</sequence>
<feature type="transmembrane region" description="Helical" evidence="8">
    <location>
        <begin position="522"/>
        <end position="542"/>
    </location>
</feature>
<name>A0ABV5LVW2_9ACTN</name>
<comment type="caution">
    <text evidence="10">The sequence shown here is derived from an EMBL/GenBank/DDBJ whole genome shotgun (WGS) entry which is preliminary data.</text>
</comment>
<evidence type="ECO:0000256" key="2">
    <source>
        <dbReference type="ARBA" id="ARBA00022475"/>
    </source>
</evidence>
<dbReference type="InterPro" id="IPR003838">
    <property type="entry name" value="ABC3_permease_C"/>
</dbReference>
<dbReference type="Proteomes" id="UP001589748">
    <property type="component" value="Unassembled WGS sequence"/>
</dbReference>
<evidence type="ECO:0000256" key="4">
    <source>
        <dbReference type="ARBA" id="ARBA00022989"/>
    </source>
</evidence>
<reference evidence="10 11" key="1">
    <citation type="submission" date="2024-09" db="EMBL/GenBank/DDBJ databases">
        <authorList>
            <person name="Sun Q."/>
            <person name="Mori K."/>
        </authorList>
    </citation>
    <scope>NUCLEOTIDE SEQUENCE [LARGE SCALE GENOMIC DNA]</scope>
    <source>
        <strain evidence="10 11">TISTR 1856</strain>
    </source>
</reference>
<feature type="transmembrane region" description="Helical" evidence="8">
    <location>
        <begin position="347"/>
        <end position="380"/>
    </location>
</feature>
<evidence type="ECO:0000313" key="10">
    <source>
        <dbReference type="EMBL" id="MFB9378190.1"/>
    </source>
</evidence>
<keyword evidence="4 8" id="KW-1133">Transmembrane helix</keyword>
<proteinExistence type="inferred from homology"/>
<feature type="domain" description="ABC3 transporter permease C-terminal" evidence="9">
    <location>
        <begin position="750"/>
        <end position="867"/>
    </location>
</feature>
<evidence type="ECO:0000256" key="1">
    <source>
        <dbReference type="ARBA" id="ARBA00004651"/>
    </source>
</evidence>
<keyword evidence="3 8" id="KW-0812">Transmembrane</keyword>
<evidence type="ECO:0000313" key="11">
    <source>
        <dbReference type="Proteomes" id="UP001589748"/>
    </source>
</evidence>
<evidence type="ECO:0000256" key="8">
    <source>
        <dbReference type="SAM" id="Phobius"/>
    </source>
</evidence>
<comment type="subcellular location">
    <subcellularLocation>
        <location evidence="1">Cell membrane</location>
        <topology evidence="1">Multi-pass membrane protein</topology>
    </subcellularLocation>
</comment>
<evidence type="ECO:0000256" key="7">
    <source>
        <dbReference type="SAM" id="MobiDB-lite"/>
    </source>
</evidence>
<keyword evidence="2" id="KW-1003">Cell membrane</keyword>
<comment type="similarity">
    <text evidence="6">Belongs to the ABC-4 integral membrane protein family.</text>
</comment>
<evidence type="ECO:0000256" key="5">
    <source>
        <dbReference type="ARBA" id="ARBA00023136"/>
    </source>
</evidence>
<keyword evidence="5 8" id="KW-0472">Membrane</keyword>
<feature type="domain" description="ABC3 transporter permease C-terminal" evidence="9">
    <location>
        <begin position="302"/>
        <end position="423"/>
    </location>
</feature>
<dbReference type="RefSeq" id="WP_380137297.1">
    <property type="nucleotide sequence ID" value="NZ_JBHLUI010000008.1"/>
</dbReference>
<dbReference type="Pfam" id="PF02687">
    <property type="entry name" value="FtsX"/>
    <property type="match status" value="2"/>
</dbReference>
<dbReference type="PANTHER" id="PTHR30572">
    <property type="entry name" value="MEMBRANE COMPONENT OF TRANSPORTER-RELATED"/>
    <property type="match status" value="1"/>
</dbReference>
<feature type="transmembrane region" description="Helical" evidence="8">
    <location>
        <begin position="470"/>
        <end position="492"/>
    </location>
</feature>
<feature type="transmembrane region" description="Helical" evidence="8">
    <location>
        <begin position="386"/>
        <end position="413"/>
    </location>
</feature>